<gene>
    <name evidence="2" type="ORF">EDD52_10950</name>
</gene>
<sequence length="251" mass="27015">MSRFEYKVVPAPSDVTDPLDGRADEERLACALESLMNQLGADGWHYQRMDALPLNRHAAASRFCGLMVFRRPMRAERVARARSVTPFLLEQKMLAVAGTRHPAPHPMPGAQGDEIPVEKARGTAHDAALSARPETHIPARDHAAASHQTPATARTVATTPRRDRPETTGAVLYLSSYSKALPPLDLSPWKHKVPAKPKARPAAPPGPVEPSPSNPLFGSGNSCTNNVGTPGAALRMRAAQIRAREGDLAAE</sequence>
<evidence type="ECO:0000256" key="1">
    <source>
        <dbReference type="SAM" id="MobiDB-lite"/>
    </source>
</evidence>
<feature type="region of interest" description="Disordered" evidence="1">
    <location>
        <begin position="141"/>
        <end position="166"/>
    </location>
</feature>
<name>A0A4R3JCB3_9RHOB</name>
<evidence type="ECO:0000313" key="3">
    <source>
        <dbReference type="Proteomes" id="UP000295696"/>
    </source>
</evidence>
<evidence type="ECO:0008006" key="4">
    <source>
        <dbReference type="Google" id="ProtNLM"/>
    </source>
</evidence>
<dbReference type="RefSeq" id="WP_132245651.1">
    <property type="nucleotide sequence ID" value="NZ_SLZU01000009.1"/>
</dbReference>
<feature type="compositionally biased region" description="Pro residues" evidence="1">
    <location>
        <begin position="202"/>
        <end position="213"/>
    </location>
</feature>
<evidence type="ECO:0000313" key="2">
    <source>
        <dbReference type="EMBL" id="TCS62310.1"/>
    </source>
</evidence>
<dbReference type="Proteomes" id="UP000295696">
    <property type="component" value="Unassembled WGS sequence"/>
</dbReference>
<dbReference type="AlphaFoldDB" id="A0A4R3JCB3"/>
<reference evidence="2 3" key="1">
    <citation type="submission" date="2019-03" db="EMBL/GenBank/DDBJ databases">
        <title>Genomic Encyclopedia of Type Strains, Phase IV (KMG-IV): sequencing the most valuable type-strain genomes for metagenomic binning, comparative biology and taxonomic classification.</title>
        <authorList>
            <person name="Goeker M."/>
        </authorList>
    </citation>
    <scope>NUCLEOTIDE SEQUENCE [LARGE SCALE GENOMIC DNA]</scope>
    <source>
        <strain evidence="2 3">DSM 104836</strain>
    </source>
</reference>
<proteinExistence type="predicted"/>
<dbReference type="OrthoDB" id="7658888at2"/>
<dbReference type="EMBL" id="SLZU01000009">
    <property type="protein sequence ID" value="TCS62310.1"/>
    <property type="molecule type" value="Genomic_DNA"/>
</dbReference>
<feature type="compositionally biased region" description="Polar residues" evidence="1">
    <location>
        <begin position="219"/>
        <end position="228"/>
    </location>
</feature>
<keyword evidence="3" id="KW-1185">Reference proteome</keyword>
<feature type="compositionally biased region" description="Basic residues" evidence="1">
    <location>
        <begin position="189"/>
        <end position="199"/>
    </location>
</feature>
<feature type="region of interest" description="Disordered" evidence="1">
    <location>
        <begin position="185"/>
        <end position="230"/>
    </location>
</feature>
<organism evidence="2 3">
    <name type="scientific">Primorskyibacter sedentarius</name>
    <dbReference type="NCBI Taxonomy" id="745311"/>
    <lineage>
        <taxon>Bacteria</taxon>
        <taxon>Pseudomonadati</taxon>
        <taxon>Pseudomonadota</taxon>
        <taxon>Alphaproteobacteria</taxon>
        <taxon>Rhodobacterales</taxon>
        <taxon>Roseobacteraceae</taxon>
        <taxon>Primorskyibacter</taxon>
    </lineage>
</organism>
<comment type="caution">
    <text evidence="2">The sequence shown here is derived from an EMBL/GenBank/DDBJ whole genome shotgun (WGS) entry which is preliminary data.</text>
</comment>
<protein>
    <recommendedName>
        <fullName evidence="4">DUF4177 domain-containing protein</fullName>
    </recommendedName>
</protein>
<accession>A0A4R3JCB3</accession>
<feature type="compositionally biased region" description="Low complexity" evidence="1">
    <location>
        <begin position="149"/>
        <end position="159"/>
    </location>
</feature>